<name>A7ESH3_SCLS1</name>
<dbReference type="Proteomes" id="UP000001312">
    <property type="component" value="Unassembled WGS sequence"/>
</dbReference>
<dbReference type="RefSeq" id="XP_001590538.1">
    <property type="nucleotide sequence ID" value="XM_001590488.1"/>
</dbReference>
<dbReference type="GeneID" id="5486527"/>
<protein>
    <submittedName>
        <fullName evidence="1">Uncharacterized protein</fullName>
    </submittedName>
</protein>
<dbReference type="InParanoid" id="A7ESH3"/>
<proteinExistence type="predicted"/>
<organism evidence="1 2">
    <name type="scientific">Sclerotinia sclerotiorum (strain ATCC 18683 / 1980 / Ss-1)</name>
    <name type="common">White mold</name>
    <name type="synonym">Whetzelinia sclerotiorum</name>
    <dbReference type="NCBI Taxonomy" id="665079"/>
    <lineage>
        <taxon>Eukaryota</taxon>
        <taxon>Fungi</taxon>
        <taxon>Dikarya</taxon>
        <taxon>Ascomycota</taxon>
        <taxon>Pezizomycotina</taxon>
        <taxon>Leotiomycetes</taxon>
        <taxon>Helotiales</taxon>
        <taxon>Sclerotiniaceae</taxon>
        <taxon>Sclerotinia</taxon>
    </lineage>
</organism>
<dbReference type="AlphaFoldDB" id="A7ESH3"/>
<evidence type="ECO:0000313" key="2">
    <source>
        <dbReference type="Proteomes" id="UP000001312"/>
    </source>
</evidence>
<dbReference type="HOGENOM" id="CLU_2484680_0_0_1"/>
<dbReference type="KEGG" id="ssl:SS1G_08278"/>
<sequence length="87" mass="9487">MYSLSKPMAISFKVLSSLIKLCLKSTHILNISSGSILGSTNSKSSFTFPHALWFSLMINLTKSRFGKDLNSVALLYDSHGLLTSTST</sequence>
<dbReference type="EMBL" id="CH476631">
    <property type="protein sequence ID" value="EDN92415.1"/>
    <property type="molecule type" value="Genomic_DNA"/>
</dbReference>
<keyword evidence="2" id="KW-1185">Reference proteome</keyword>
<gene>
    <name evidence="1" type="ORF">SS1G_08278</name>
</gene>
<accession>A7ESH3</accession>
<evidence type="ECO:0000313" key="1">
    <source>
        <dbReference type="EMBL" id="EDN92415.1"/>
    </source>
</evidence>
<reference evidence="2" key="1">
    <citation type="journal article" date="2011" name="PLoS Genet.">
        <title>Genomic analysis of the necrotrophic fungal pathogens Sclerotinia sclerotiorum and Botrytis cinerea.</title>
        <authorList>
            <person name="Amselem J."/>
            <person name="Cuomo C.A."/>
            <person name="van Kan J.A."/>
            <person name="Viaud M."/>
            <person name="Benito E.P."/>
            <person name="Couloux A."/>
            <person name="Coutinho P.M."/>
            <person name="de Vries R.P."/>
            <person name="Dyer P.S."/>
            <person name="Fillinger S."/>
            <person name="Fournier E."/>
            <person name="Gout L."/>
            <person name="Hahn M."/>
            <person name="Kohn L."/>
            <person name="Lapalu N."/>
            <person name="Plummer K.M."/>
            <person name="Pradier J.M."/>
            <person name="Quevillon E."/>
            <person name="Sharon A."/>
            <person name="Simon A."/>
            <person name="ten Have A."/>
            <person name="Tudzynski B."/>
            <person name="Tudzynski P."/>
            <person name="Wincker P."/>
            <person name="Andrew M."/>
            <person name="Anthouard V."/>
            <person name="Beever R.E."/>
            <person name="Beffa R."/>
            <person name="Benoit I."/>
            <person name="Bouzid O."/>
            <person name="Brault B."/>
            <person name="Chen Z."/>
            <person name="Choquer M."/>
            <person name="Collemare J."/>
            <person name="Cotton P."/>
            <person name="Danchin E.G."/>
            <person name="Da Silva C."/>
            <person name="Gautier A."/>
            <person name="Giraud C."/>
            <person name="Giraud T."/>
            <person name="Gonzalez C."/>
            <person name="Grossetete S."/>
            <person name="Guldener U."/>
            <person name="Henrissat B."/>
            <person name="Howlett B.J."/>
            <person name="Kodira C."/>
            <person name="Kretschmer M."/>
            <person name="Lappartient A."/>
            <person name="Leroch M."/>
            <person name="Levis C."/>
            <person name="Mauceli E."/>
            <person name="Neuveglise C."/>
            <person name="Oeser B."/>
            <person name="Pearson M."/>
            <person name="Poulain J."/>
            <person name="Poussereau N."/>
            <person name="Quesneville H."/>
            <person name="Rascle C."/>
            <person name="Schumacher J."/>
            <person name="Segurens B."/>
            <person name="Sexton A."/>
            <person name="Silva E."/>
            <person name="Sirven C."/>
            <person name="Soanes D.M."/>
            <person name="Talbot N.J."/>
            <person name="Templeton M."/>
            <person name="Yandava C."/>
            <person name="Yarden O."/>
            <person name="Zeng Q."/>
            <person name="Rollins J.A."/>
            <person name="Lebrun M.H."/>
            <person name="Dickman M."/>
        </authorList>
    </citation>
    <scope>NUCLEOTIDE SEQUENCE [LARGE SCALE GENOMIC DNA]</scope>
    <source>
        <strain evidence="2">ATCC 18683 / 1980 / Ss-1</strain>
    </source>
</reference>